<proteinExistence type="predicted"/>
<name>A0ACB5TUN1_AMBMO</name>
<keyword evidence="2" id="KW-1185">Reference proteome</keyword>
<comment type="caution">
    <text evidence="1">The sequence shown here is derived from an EMBL/GenBank/DDBJ whole genome shotgun (WGS) entry which is preliminary data.</text>
</comment>
<protein>
    <submittedName>
        <fullName evidence="1">Unnamed protein product</fullName>
    </submittedName>
</protein>
<dbReference type="Proteomes" id="UP001165064">
    <property type="component" value="Unassembled WGS sequence"/>
</dbReference>
<evidence type="ECO:0000313" key="1">
    <source>
        <dbReference type="EMBL" id="GME95211.1"/>
    </source>
</evidence>
<gene>
    <name evidence="1" type="ORF">Amon02_000973900</name>
</gene>
<dbReference type="EMBL" id="BSXS01009309">
    <property type="protein sequence ID" value="GME95211.1"/>
    <property type="molecule type" value="Genomic_DNA"/>
</dbReference>
<organism evidence="1 2">
    <name type="scientific">Ambrosiozyma monospora</name>
    <name type="common">Yeast</name>
    <name type="synonym">Endomycopsis monosporus</name>
    <dbReference type="NCBI Taxonomy" id="43982"/>
    <lineage>
        <taxon>Eukaryota</taxon>
        <taxon>Fungi</taxon>
        <taxon>Dikarya</taxon>
        <taxon>Ascomycota</taxon>
        <taxon>Saccharomycotina</taxon>
        <taxon>Pichiomycetes</taxon>
        <taxon>Pichiales</taxon>
        <taxon>Pichiaceae</taxon>
        <taxon>Ambrosiozyma</taxon>
    </lineage>
</organism>
<reference evidence="1" key="1">
    <citation type="submission" date="2023-04" db="EMBL/GenBank/DDBJ databases">
        <title>Ambrosiozyma monospora NBRC 10751.</title>
        <authorList>
            <person name="Ichikawa N."/>
            <person name="Sato H."/>
            <person name="Tonouchi N."/>
        </authorList>
    </citation>
    <scope>NUCLEOTIDE SEQUENCE</scope>
    <source>
        <strain evidence="1">NBRC 10751</strain>
    </source>
</reference>
<sequence length="145" mass="16768">MGRFVDGQYVGSAMAQSDPIEDYNFVLQYKGSQEENIEEKPSYRFLHANFPKHDPWSLMLTGVTVNKENGERTRLYGTSGIDDMKFDLELLVWKSMKLYVCDLQLNFQHFENAGVERTELCDEVKAQLEYLQSTSTNTELPQIIL</sequence>
<accession>A0ACB5TUN1</accession>
<evidence type="ECO:0000313" key="2">
    <source>
        <dbReference type="Proteomes" id="UP001165064"/>
    </source>
</evidence>